<dbReference type="AlphaFoldDB" id="A0A9P6E906"/>
<proteinExistence type="predicted"/>
<dbReference type="Proteomes" id="UP000807306">
    <property type="component" value="Unassembled WGS sequence"/>
</dbReference>
<comment type="caution">
    <text evidence="2">The sequence shown here is derived from an EMBL/GenBank/DDBJ whole genome shotgun (WGS) entry which is preliminary data.</text>
</comment>
<dbReference type="OrthoDB" id="3038990at2759"/>
<evidence type="ECO:0000313" key="2">
    <source>
        <dbReference type="EMBL" id="KAF9524722.1"/>
    </source>
</evidence>
<gene>
    <name evidence="2" type="ORF">CPB83DRAFT_886075</name>
</gene>
<name>A0A9P6E906_9AGAR</name>
<feature type="transmembrane region" description="Helical" evidence="1">
    <location>
        <begin position="9"/>
        <end position="29"/>
    </location>
</feature>
<feature type="transmembrane region" description="Helical" evidence="1">
    <location>
        <begin position="188"/>
        <end position="206"/>
    </location>
</feature>
<reference evidence="2" key="1">
    <citation type="submission" date="2020-11" db="EMBL/GenBank/DDBJ databases">
        <authorList>
            <consortium name="DOE Joint Genome Institute"/>
            <person name="Ahrendt S."/>
            <person name="Riley R."/>
            <person name="Andreopoulos W."/>
            <person name="Labutti K."/>
            <person name="Pangilinan J."/>
            <person name="Ruiz-Duenas F.J."/>
            <person name="Barrasa J.M."/>
            <person name="Sanchez-Garcia M."/>
            <person name="Camarero S."/>
            <person name="Miyauchi S."/>
            <person name="Serrano A."/>
            <person name="Linde D."/>
            <person name="Babiker R."/>
            <person name="Drula E."/>
            <person name="Ayuso-Fernandez I."/>
            <person name="Pacheco R."/>
            <person name="Padilla G."/>
            <person name="Ferreira P."/>
            <person name="Barriuso J."/>
            <person name="Kellner H."/>
            <person name="Castanera R."/>
            <person name="Alfaro M."/>
            <person name="Ramirez L."/>
            <person name="Pisabarro A.G."/>
            <person name="Kuo A."/>
            <person name="Tritt A."/>
            <person name="Lipzen A."/>
            <person name="He G."/>
            <person name="Yan M."/>
            <person name="Ng V."/>
            <person name="Cullen D."/>
            <person name="Martin F."/>
            <person name="Rosso M.-N."/>
            <person name="Henrissat B."/>
            <person name="Hibbett D."/>
            <person name="Martinez A.T."/>
            <person name="Grigoriev I.V."/>
        </authorList>
    </citation>
    <scope>NUCLEOTIDE SEQUENCE</scope>
    <source>
        <strain evidence="2">CBS 506.95</strain>
    </source>
</reference>
<dbReference type="EMBL" id="MU157894">
    <property type="protein sequence ID" value="KAF9524722.1"/>
    <property type="molecule type" value="Genomic_DNA"/>
</dbReference>
<sequence>MVSSTMMRVYGSSVFSSLTIMTWDFLGHIPEDVRLLQGYRVTLPLIVYLIARISTLAFLLSAIEDGPRLTGGIILARTDALLLIQRGSTSILLYLRVHALYQSNLYVKILFWICLLGVTASCVLKDSMSGICSGIFDVFVFCAIFWKLGWYPDTRVIGGRQQVCWKFRIPFRRKPDHTLTDRILQDSLYYLLVAIALKIFQIPFLVPPLSAVKHPRYLGWYTLTFILDAVLVCIISSKIFRDMKLGLPGLHLETSTTDETSPISVIPLILPSFYEASATLRGGRLGELGIIRHKKQFREDGFCACTDAF</sequence>
<evidence type="ECO:0000313" key="3">
    <source>
        <dbReference type="Proteomes" id="UP000807306"/>
    </source>
</evidence>
<feature type="transmembrane region" description="Helical" evidence="1">
    <location>
        <begin position="131"/>
        <end position="150"/>
    </location>
</feature>
<keyword evidence="3" id="KW-1185">Reference proteome</keyword>
<keyword evidence="1" id="KW-0812">Transmembrane</keyword>
<feature type="transmembrane region" description="Helical" evidence="1">
    <location>
        <begin position="218"/>
        <end position="240"/>
    </location>
</feature>
<organism evidence="2 3">
    <name type="scientific">Crepidotus variabilis</name>
    <dbReference type="NCBI Taxonomy" id="179855"/>
    <lineage>
        <taxon>Eukaryota</taxon>
        <taxon>Fungi</taxon>
        <taxon>Dikarya</taxon>
        <taxon>Basidiomycota</taxon>
        <taxon>Agaricomycotina</taxon>
        <taxon>Agaricomycetes</taxon>
        <taxon>Agaricomycetidae</taxon>
        <taxon>Agaricales</taxon>
        <taxon>Agaricineae</taxon>
        <taxon>Crepidotaceae</taxon>
        <taxon>Crepidotus</taxon>
    </lineage>
</organism>
<feature type="transmembrane region" description="Helical" evidence="1">
    <location>
        <begin position="41"/>
        <end position="60"/>
    </location>
</feature>
<accession>A0A9P6E906</accession>
<keyword evidence="1" id="KW-0472">Membrane</keyword>
<evidence type="ECO:0000256" key="1">
    <source>
        <dbReference type="SAM" id="Phobius"/>
    </source>
</evidence>
<protein>
    <submittedName>
        <fullName evidence="2">Uncharacterized protein</fullName>
    </submittedName>
</protein>
<feature type="transmembrane region" description="Helical" evidence="1">
    <location>
        <begin position="105"/>
        <end position="124"/>
    </location>
</feature>
<keyword evidence="1" id="KW-1133">Transmembrane helix</keyword>